<evidence type="ECO:0000313" key="2">
    <source>
        <dbReference type="EMBL" id="JAH98989.1"/>
    </source>
</evidence>
<reference evidence="2" key="1">
    <citation type="submission" date="2014-11" db="EMBL/GenBank/DDBJ databases">
        <authorList>
            <person name="Amaro Gonzalez C."/>
        </authorList>
    </citation>
    <scope>NUCLEOTIDE SEQUENCE</scope>
</reference>
<feature type="transmembrane region" description="Helical" evidence="1">
    <location>
        <begin position="51"/>
        <end position="73"/>
    </location>
</feature>
<dbReference type="EMBL" id="GBXM01009588">
    <property type="protein sequence ID" value="JAH98989.1"/>
    <property type="molecule type" value="Transcribed_RNA"/>
</dbReference>
<dbReference type="AlphaFoldDB" id="A0A0E9X8Q7"/>
<evidence type="ECO:0000256" key="1">
    <source>
        <dbReference type="SAM" id="Phobius"/>
    </source>
</evidence>
<sequence length="74" mass="8447">MTINKSTWENLCVWLNRNPAFSSLILTVMTPCVSRGTIGTPSKSSPSLIEILILVMILYLFKYFVFFFLLLLLS</sequence>
<keyword evidence="1" id="KW-0812">Transmembrane</keyword>
<keyword evidence="1" id="KW-0472">Membrane</keyword>
<accession>A0A0E9X8Q7</accession>
<protein>
    <submittedName>
        <fullName evidence="2">Uncharacterized protein</fullName>
    </submittedName>
</protein>
<reference evidence="2" key="2">
    <citation type="journal article" date="2015" name="Fish Shellfish Immunol.">
        <title>Early steps in the European eel (Anguilla anguilla)-Vibrio vulnificus interaction in the gills: Role of the RtxA13 toxin.</title>
        <authorList>
            <person name="Callol A."/>
            <person name="Pajuelo D."/>
            <person name="Ebbesson L."/>
            <person name="Teles M."/>
            <person name="MacKenzie S."/>
            <person name="Amaro C."/>
        </authorList>
    </citation>
    <scope>NUCLEOTIDE SEQUENCE</scope>
</reference>
<organism evidence="2">
    <name type="scientific">Anguilla anguilla</name>
    <name type="common">European freshwater eel</name>
    <name type="synonym">Muraena anguilla</name>
    <dbReference type="NCBI Taxonomy" id="7936"/>
    <lineage>
        <taxon>Eukaryota</taxon>
        <taxon>Metazoa</taxon>
        <taxon>Chordata</taxon>
        <taxon>Craniata</taxon>
        <taxon>Vertebrata</taxon>
        <taxon>Euteleostomi</taxon>
        <taxon>Actinopterygii</taxon>
        <taxon>Neopterygii</taxon>
        <taxon>Teleostei</taxon>
        <taxon>Anguilliformes</taxon>
        <taxon>Anguillidae</taxon>
        <taxon>Anguilla</taxon>
    </lineage>
</organism>
<name>A0A0E9X8Q7_ANGAN</name>
<proteinExistence type="predicted"/>
<keyword evidence="1" id="KW-1133">Transmembrane helix</keyword>